<sequence>MSSIKHDLTNNPTLDALAINGGTPVRTTPLPWELPGAHFIGAEERALVDQVVDAKSPFRFYGLDAQHMVDRLEAEWCRKFGHAHALGVNCGTAALHIALAAGEVGPGDEVLVPGYMWVSCLSAIVRLGAIPRLVDIDNTFCMDPADMRRKIGPQTRAVLFVNMSGAMGRNAEIAAIAREHGLFMVEDCAQAAGGSLHGRAAGSFGDIGIFSFQLNKNMTSGEGGLLVTESEHLYKRCMAVHDLGFARNKHGRLDPMDERYQLWGIGSRMSDLTGAMALAQLGKLETITGNMRRAKWRIRDAIADLPGLGLREIPDPEGDTGPFLITIYDTPALCQRFTAALQAEGVRGHPGSLACITMRDWGMHWYFNVPSLVHKRSLSHDGFPWTHPANAFATDYSYQRGALPVCDDMESRAALLCISSALTDEDVNDVIAAFRKVGAALLTK</sequence>
<dbReference type="GO" id="GO:0030170">
    <property type="term" value="F:pyridoxal phosphate binding"/>
    <property type="evidence" value="ECO:0007669"/>
    <property type="project" value="TreeGrafter"/>
</dbReference>
<accession>A0A0D6PKQ7</accession>
<keyword evidence="5" id="KW-0032">Aminotransferase</keyword>
<dbReference type="RefSeq" id="WP_082075730.1">
    <property type="nucleotide sequence ID" value="NZ_BANC01000088.1"/>
</dbReference>
<organism evidence="5 6">
    <name type="scientific">Acidocella aminolytica 101 = DSM 11237</name>
    <dbReference type="NCBI Taxonomy" id="1120923"/>
    <lineage>
        <taxon>Bacteria</taxon>
        <taxon>Pseudomonadati</taxon>
        <taxon>Pseudomonadota</taxon>
        <taxon>Alphaproteobacteria</taxon>
        <taxon>Acetobacterales</taxon>
        <taxon>Acidocellaceae</taxon>
        <taxon>Acidocella</taxon>
    </lineage>
</organism>
<feature type="active site" description="Proton acceptor" evidence="2">
    <location>
        <position position="216"/>
    </location>
</feature>
<dbReference type="InterPro" id="IPR015421">
    <property type="entry name" value="PyrdxlP-dep_Trfase_major"/>
</dbReference>
<dbReference type="Gene3D" id="3.90.1150.10">
    <property type="entry name" value="Aspartate Aminotransferase, domain 1"/>
    <property type="match status" value="1"/>
</dbReference>
<keyword evidence="6" id="KW-1185">Reference proteome</keyword>
<evidence type="ECO:0000256" key="3">
    <source>
        <dbReference type="PIRSR" id="PIRSR000390-2"/>
    </source>
</evidence>
<dbReference type="EMBL" id="BANC01000088">
    <property type="protein sequence ID" value="GAN81329.1"/>
    <property type="molecule type" value="Genomic_DNA"/>
</dbReference>
<dbReference type="OrthoDB" id="9768668at2"/>
<dbReference type="GO" id="GO:0008483">
    <property type="term" value="F:transaminase activity"/>
    <property type="evidence" value="ECO:0007669"/>
    <property type="project" value="UniProtKB-KW"/>
</dbReference>
<comment type="similarity">
    <text evidence="1 4">Belongs to the DegT/DnrJ/EryC1 family.</text>
</comment>
<evidence type="ECO:0000313" key="6">
    <source>
        <dbReference type="Proteomes" id="UP000032668"/>
    </source>
</evidence>
<evidence type="ECO:0000256" key="2">
    <source>
        <dbReference type="PIRSR" id="PIRSR000390-1"/>
    </source>
</evidence>
<evidence type="ECO:0000313" key="5">
    <source>
        <dbReference type="EMBL" id="GAN81329.1"/>
    </source>
</evidence>
<reference evidence="5 6" key="1">
    <citation type="submission" date="2012-11" db="EMBL/GenBank/DDBJ databases">
        <title>Whole genome sequence of Acidocella aminolytica 101 = DSM 11237.</title>
        <authorList>
            <person name="Azuma Y."/>
            <person name="Higashiura N."/>
            <person name="Hirakawa H."/>
            <person name="Matsushita K."/>
        </authorList>
    </citation>
    <scope>NUCLEOTIDE SEQUENCE [LARGE SCALE GENOMIC DNA]</scope>
    <source>
        <strain evidence="6">101 / DSM 11237</strain>
    </source>
</reference>
<name>A0A0D6PKQ7_9PROT</name>
<dbReference type="PANTHER" id="PTHR30244:SF34">
    <property type="entry name" value="DTDP-4-AMINO-4,6-DIDEOXYGALACTOSE TRANSAMINASE"/>
    <property type="match status" value="1"/>
</dbReference>
<dbReference type="InterPro" id="IPR015424">
    <property type="entry name" value="PyrdxlP-dep_Trfase"/>
</dbReference>
<proteinExistence type="inferred from homology"/>
<dbReference type="PIRSF" id="PIRSF000390">
    <property type="entry name" value="PLP_StrS"/>
    <property type="match status" value="1"/>
</dbReference>
<feature type="modified residue" description="N6-(pyridoxal phosphate)lysine" evidence="3">
    <location>
        <position position="216"/>
    </location>
</feature>
<dbReference type="InterPro" id="IPR015422">
    <property type="entry name" value="PyrdxlP-dep_Trfase_small"/>
</dbReference>
<dbReference type="STRING" id="1120923.SAMN02746095_03476"/>
<dbReference type="InterPro" id="IPR000653">
    <property type="entry name" value="DegT/StrS_aminotransferase"/>
</dbReference>
<keyword evidence="3 4" id="KW-0663">Pyridoxal phosphate</keyword>
<dbReference type="PANTHER" id="PTHR30244">
    <property type="entry name" value="TRANSAMINASE"/>
    <property type="match status" value="1"/>
</dbReference>
<evidence type="ECO:0000256" key="1">
    <source>
        <dbReference type="ARBA" id="ARBA00037999"/>
    </source>
</evidence>
<dbReference type="GO" id="GO:0000271">
    <property type="term" value="P:polysaccharide biosynthetic process"/>
    <property type="evidence" value="ECO:0007669"/>
    <property type="project" value="TreeGrafter"/>
</dbReference>
<dbReference type="SUPFAM" id="SSF53383">
    <property type="entry name" value="PLP-dependent transferases"/>
    <property type="match status" value="1"/>
</dbReference>
<dbReference type="AlphaFoldDB" id="A0A0D6PKQ7"/>
<dbReference type="Pfam" id="PF01041">
    <property type="entry name" value="DegT_DnrJ_EryC1"/>
    <property type="match status" value="1"/>
</dbReference>
<comment type="caution">
    <text evidence="5">The sequence shown here is derived from an EMBL/GenBank/DDBJ whole genome shotgun (WGS) entry which is preliminary data.</text>
</comment>
<dbReference type="Proteomes" id="UP000032668">
    <property type="component" value="Unassembled WGS sequence"/>
</dbReference>
<gene>
    <name evidence="5" type="ORF">Aam_090_007</name>
</gene>
<dbReference type="Gene3D" id="3.40.640.10">
    <property type="entry name" value="Type I PLP-dependent aspartate aminotransferase-like (Major domain)"/>
    <property type="match status" value="1"/>
</dbReference>
<keyword evidence="5" id="KW-0808">Transferase</keyword>
<protein>
    <submittedName>
        <fullName evidence="5">Aminotransferase</fullName>
    </submittedName>
</protein>
<evidence type="ECO:0000256" key="4">
    <source>
        <dbReference type="RuleBase" id="RU004508"/>
    </source>
</evidence>